<dbReference type="EMBL" id="HF582854">
    <property type="protein sequence ID" value="CCQ36251.1"/>
    <property type="molecule type" value="Genomic_DNA"/>
</dbReference>
<sequence length="279" mass="29000">MSETYTVSGSVTYPDGVAAVGVSAMAVDIDSGPDDPLGAMSVSPDGSFELSASASDLGGHQEGTPEIKLYLFRDGSLVHEEGVDVDPDATVHVTIERPERPSMEEIADTMCGMHHGMSGQRGLGNVSRDPFHPGHGRFGGPLDESARGRSVGESSVPAGVAFLGLPSGQAVARAMGVEPLSNEELGFDTILADHDQHPDTEAPLWYYVLAEARVSSGGDRLGPVGSRIVAETLAGLVESDPSSFLTVQPNWTPTLPAPNAGQDDFTVADLLEFAAGGDD</sequence>
<evidence type="ECO:0000313" key="2">
    <source>
        <dbReference type="Proteomes" id="UP000011867"/>
    </source>
</evidence>
<protein>
    <submittedName>
        <fullName evidence="1">Uncharacterized protein</fullName>
    </submittedName>
</protein>
<dbReference type="HOGENOM" id="CLU_996109_0_0_2"/>
<dbReference type="OrthoDB" id="321629at2157"/>
<dbReference type="RefSeq" id="WP_015409054.1">
    <property type="nucleotide sequence ID" value="NC_020388.1"/>
</dbReference>
<dbReference type="KEGG" id="nmo:Nmlp_2068"/>
<dbReference type="GO" id="GO:0020037">
    <property type="term" value="F:heme binding"/>
    <property type="evidence" value="ECO:0007669"/>
    <property type="project" value="InterPro"/>
</dbReference>
<dbReference type="AlphaFoldDB" id="M1XQ52"/>
<dbReference type="Proteomes" id="UP000011867">
    <property type="component" value="Chromosome"/>
</dbReference>
<accession>M1XQ52</accession>
<evidence type="ECO:0000313" key="1">
    <source>
        <dbReference type="EMBL" id="CCQ36251.1"/>
    </source>
</evidence>
<keyword evidence="2" id="KW-1185">Reference proteome</keyword>
<proteinExistence type="predicted"/>
<dbReference type="GeneID" id="14651072"/>
<reference evidence="1 2" key="1">
    <citation type="journal article" date="2013" name="Genome Announc.">
        <title>Genome of the haloarchaeon Natronomonas moolapensis, a neutrophilic member of a previously haloalkaliphilic genus.</title>
        <authorList>
            <person name="Dyall-Smith M.L."/>
            <person name="Pfeiffer F."/>
            <person name="Oberwinkler T."/>
            <person name="Klee K."/>
            <person name="Rampp M."/>
            <person name="Palm P."/>
            <person name="Gross K."/>
            <person name="Schuster S.C."/>
            <person name="Oesterhelt D."/>
        </authorList>
    </citation>
    <scope>NUCLEOTIDE SEQUENCE [LARGE SCALE GENOMIC DNA]</scope>
    <source>
        <strain evidence="2">DSM 18674 / JCM 14361 / 8.8.11</strain>
    </source>
</reference>
<dbReference type="eggNOG" id="arCOG03009">
    <property type="taxonomic scope" value="Archaea"/>
</dbReference>
<name>M1XQ52_NATM8</name>
<dbReference type="InterPro" id="IPR010255">
    <property type="entry name" value="Haem_peroxidase_sf"/>
</dbReference>
<dbReference type="GO" id="GO:0006979">
    <property type="term" value="P:response to oxidative stress"/>
    <property type="evidence" value="ECO:0007669"/>
    <property type="project" value="InterPro"/>
</dbReference>
<gene>
    <name evidence="1" type="ordered locus">Nmlp_2068</name>
</gene>
<dbReference type="GO" id="GO:0004601">
    <property type="term" value="F:peroxidase activity"/>
    <property type="evidence" value="ECO:0007669"/>
    <property type="project" value="InterPro"/>
</dbReference>
<dbReference type="STRING" id="268739.Nmlp_2068"/>
<dbReference type="SUPFAM" id="SSF48113">
    <property type="entry name" value="Heme-dependent peroxidases"/>
    <property type="match status" value="1"/>
</dbReference>
<organism evidence="1 2">
    <name type="scientific">Natronomonas moolapensis (strain DSM 18674 / CECT 7526 / JCM 14361 / 8.8.11)</name>
    <dbReference type="NCBI Taxonomy" id="268739"/>
    <lineage>
        <taxon>Archaea</taxon>
        <taxon>Methanobacteriati</taxon>
        <taxon>Methanobacteriota</taxon>
        <taxon>Stenosarchaea group</taxon>
        <taxon>Halobacteria</taxon>
        <taxon>Halobacteriales</taxon>
        <taxon>Natronomonadaceae</taxon>
        <taxon>Natronomonas</taxon>
    </lineage>
</organism>